<keyword evidence="3" id="KW-1185">Reference proteome</keyword>
<evidence type="ECO:0000313" key="2">
    <source>
        <dbReference type="EMBL" id="SMF85591.1"/>
    </source>
</evidence>
<sequence>MSENQQSEYSQTQAPEVGEQTISEFEQPPTHPDRNSTLVKSEEIRYPNADQLYK</sequence>
<reference evidence="2 3" key="1">
    <citation type="submission" date="2017-04" db="EMBL/GenBank/DDBJ databases">
        <authorList>
            <person name="Afonso C.L."/>
            <person name="Miller P.J."/>
            <person name="Scott M.A."/>
            <person name="Spackman E."/>
            <person name="Goraichik I."/>
            <person name="Dimitrov K.M."/>
            <person name="Suarez D.L."/>
            <person name="Swayne D.E."/>
        </authorList>
    </citation>
    <scope>NUCLEOTIDE SEQUENCE [LARGE SCALE GENOMIC DNA]</scope>
    <source>
        <strain evidence="2 3">N3/975</strain>
    </source>
</reference>
<dbReference type="AlphaFoldDB" id="A0A1X7HF96"/>
<evidence type="ECO:0000256" key="1">
    <source>
        <dbReference type="SAM" id="MobiDB-lite"/>
    </source>
</evidence>
<dbReference type="RefSeq" id="WP_208919964.1">
    <property type="nucleotide sequence ID" value="NZ_LT840184.1"/>
</dbReference>
<feature type="compositionally biased region" description="Polar residues" evidence="1">
    <location>
        <begin position="1"/>
        <end position="24"/>
    </location>
</feature>
<proteinExistence type="predicted"/>
<accession>A0A1X7HF96</accession>
<organism evidence="2 3">
    <name type="scientific">Paenibacillus uliginis N3/975</name>
    <dbReference type="NCBI Taxonomy" id="1313296"/>
    <lineage>
        <taxon>Bacteria</taxon>
        <taxon>Bacillati</taxon>
        <taxon>Bacillota</taxon>
        <taxon>Bacilli</taxon>
        <taxon>Bacillales</taxon>
        <taxon>Paenibacillaceae</taxon>
        <taxon>Paenibacillus</taxon>
    </lineage>
</organism>
<dbReference type="Proteomes" id="UP000192940">
    <property type="component" value="Chromosome I"/>
</dbReference>
<evidence type="ECO:0000313" key="3">
    <source>
        <dbReference type="Proteomes" id="UP000192940"/>
    </source>
</evidence>
<gene>
    <name evidence="2" type="ORF">SAMN05661091_3067</name>
</gene>
<protein>
    <submittedName>
        <fullName evidence="2">Uncharacterized protein</fullName>
    </submittedName>
</protein>
<feature type="region of interest" description="Disordered" evidence="1">
    <location>
        <begin position="1"/>
        <end position="54"/>
    </location>
</feature>
<name>A0A1X7HF96_9BACL</name>
<dbReference type="EMBL" id="LT840184">
    <property type="protein sequence ID" value="SMF85591.1"/>
    <property type="molecule type" value="Genomic_DNA"/>
</dbReference>